<evidence type="ECO:0000313" key="5">
    <source>
        <dbReference type="Proteomes" id="UP000251942"/>
    </source>
</evidence>
<dbReference type="AlphaFoldDB" id="A0A0W0UB51"/>
<evidence type="ECO:0000313" key="3">
    <source>
        <dbReference type="EMBL" id="SPX62205.1"/>
    </source>
</evidence>
<organism evidence="2 4">
    <name type="scientific">Legionella feeleii</name>
    <dbReference type="NCBI Taxonomy" id="453"/>
    <lineage>
        <taxon>Bacteria</taxon>
        <taxon>Pseudomonadati</taxon>
        <taxon>Pseudomonadota</taxon>
        <taxon>Gammaproteobacteria</taxon>
        <taxon>Legionellales</taxon>
        <taxon>Legionellaceae</taxon>
        <taxon>Legionella</taxon>
    </lineage>
</organism>
<proteinExistence type="predicted"/>
<evidence type="ECO:0000313" key="4">
    <source>
        <dbReference type="Proteomes" id="UP000054698"/>
    </source>
</evidence>
<evidence type="ECO:0000256" key="1">
    <source>
        <dbReference type="SAM" id="Phobius"/>
    </source>
</evidence>
<feature type="transmembrane region" description="Helical" evidence="1">
    <location>
        <begin position="216"/>
        <end position="236"/>
    </location>
</feature>
<dbReference type="Proteomes" id="UP000054698">
    <property type="component" value="Unassembled WGS sequence"/>
</dbReference>
<dbReference type="PATRIC" id="fig|453.4.peg.36"/>
<keyword evidence="1" id="KW-0472">Membrane</keyword>
<feature type="transmembrane region" description="Helical" evidence="1">
    <location>
        <begin position="178"/>
        <end position="196"/>
    </location>
</feature>
<sequence>MRAKYINAGLETAREGYKGAQQSTTLTGTMKQVANVASGKAVIDAIERNVPPVNQGLKLFAKGVELPIQVIAKPLVSAAFRFTIQRSVRSAVKSYYVHSISHTVVSSVVQYGLSFLSEEASKSSIADSISNFALGIAEEEFIKHASAKILELLEPLIRSGADLIAAETGKIAKNSVKVYFGNILLLYMASLVLSSLHDDTAGMLRTTVNYAQDLDNRWYCLLVVMMTMAAHLLPVLGRAISPTLQKQHTKSDLKQYILLKSQREGGRDSDSELYKYVVGLVLDTLVDSNLIDSNQIQLALNSIQLGEEAARAAFGS</sequence>
<keyword evidence="1" id="KW-1133">Transmembrane helix</keyword>
<dbReference type="OrthoDB" id="5634009at2"/>
<dbReference type="Proteomes" id="UP000251942">
    <property type="component" value="Unassembled WGS sequence"/>
</dbReference>
<keyword evidence="1" id="KW-0812">Transmembrane</keyword>
<dbReference type="EMBL" id="UASS01000037">
    <property type="protein sequence ID" value="SPX62205.1"/>
    <property type="molecule type" value="Genomic_DNA"/>
</dbReference>
<dbReference type="RefSeq" id="WP_058443254.1">
    <property type="nucleotide sequence ID" value="NZ_CAAAHT010000015.1"/>
</dbReference>
<accession>A0A0W0UB51</accession>
<protein>
    <submittedName>
        <fullName evidence="2">Uncharacterized protein</fullName>
    </submittedName>
</protein>
<keyword evidence="4" id="KW-1185">Reference proteome</keyword>
<gene>
    <name evidence="2" type="ORF">Lfee_0031</name>
    <name evidence="3" type="ORF">NCTC12022_02962</name>
</gene>
<reference evidence="3 5" key="2">
    <citation type="submission" date="2018-06" db="EMBL/GenBank/DDBJ databases">
        <authorList>
            <consortium name="Pathogen Informatics"/>
            <person name="Doyle S."/>
        </authorList>
    </citation>
    <scope>NUCLEOTIDE SEQUENCE [LARGE SCALE GENOMIC DNA]</scope>
    <source>
        <strain evidence="3 5">NCTC12022</strain>
    </source>
</reference>
<dbReference type="EMBL" id="LNYB01000004">
    <property type="protein sequence ID" value="KTD04893.1"/>
    <property type="molecule type" value="Genomic_DNA"/>
</dbReference>
<name>A0A0W0UB51_9GAMM</name>
<reference evidence="2 4" key="1">
    <citation type="submission" date="2015-11" db="EMBL/GenBank/DDBJ databases">
        <title>Genomic analysis of 38 Legionella species identifies large and diverse effector repertoires.</title>
        <authorList>
            <person name="Burstein D."/>
            <person name="Amaro F."/>
            <person name="Zusman T."/>
            <person name="Lifshitz Z."/>
            <person name="Cohen O."/>
            <person name="Gilbert J.A."/>
            <person name="Pupko T."/>
            <person name="Shuman H.A."/>
            <person name="Segal G."/>
        </authorList>
    </citation>
    <scope>NUCLEOTIDE SEQUENCE [LARGE SCALE GENOMIC DNA]</scope>
    <source>
        <strain evidence="2 4">WO-44C</strain>
    </source>
</reference>
<evidence type="ECO:0000313" key="2">
    <source>
        <dbReference type="EMBL" id="KTD04893.1"/>
    </source>
</evidence>